<dbReference type="Proteomes" id="UP000683925">
    <property type="component" value="Unassembled WGS sequence"/>
</dbReference>
<protein>
    <recommendedName>
        <fullName evidence="11">Transmembrane protein</fullName>
    </recommendedName>
</protein>
<dbReference type="NCBIfam" id="TIGR01376">
    <property type="entry name" value="POMP_repeat"/>
    <property type="match status" value="1"/>
</dbReference>
<keyword evidence="10" id="KW-1185">Reference proteome</keyword>
<dbReference type="GO" id="GO:0005576">
    <property type="term" value="C:extracellular region"/>
    <property type="evidence" value="ECO:0007669"/>
    <property type="project" value="UniProtKB-SubCell"/>
</dbReference>
<comment type="subcellular location">
    <subcellularLocation>
        <location evidence="1">Cell envelope</location>
    </subcellularLocation>
    <subcellularLocation>
        <location evidence="2">Cell outer membrane</location>
    </subcellularLocation>
    <subcellularLocation>
        <location evidence="3">Secreted</location>
    </subcellularLocation>
</comment>
<keyword evidence="8" id="KW-1133">Transmembrane helix</keyword>
<name>A0A8S1TE69_PAROT</name>
<dbReference type="CDD" id="cd00064">
    <property type="entry name" value="FU"/>
    <property type="match status" value="1"/>
</dbReference>
<feature type="transmembrane region" description="Helical" evidence="8">
    <location>
        <begin position="2563"/>
        <end position="2582"/>
    </location>
</feature>
<reference evidence="9" key="1">
    <citation type="submission" date="2021-01" db="EMBL/GenBank/DDBJ databases">
        <authorList>
            <consortium name="Genoscope - CEA"/>
            <person name="William W."/>
        </authorList>
    </citation>
    <scope>NUCLEOTIDE SEQUENCE</scope>
</reference>
<feature type="transmembrane region" description="Helical" evidence="8">
    <location>
        <begin position="2533"/>
        <end position="2551"/>
    </location>
</feature>
<evidence type="ECO:0000256" key="2">
    <source>
        <dbReference type="ARBA" id="ARBA00004442"/>
    </source>
</evidence>
<evidence type="ECO:0000313" key="9">
    <source>
        <dbReference type="EMBL" id="CAD8149192.1"/>
    </source>
</evidence>
<evidence type="ECO:0008006" key="11">
    <source>
        <dbReference type="Google" id="ProtNLM"/>
    </source>
</evidence>
<feature type="transmembrane region" description="Helical" evidence="8">
    <location>
        <begin position="2404"/>
        <end position="2422"/>
    </location>
</feature>
<keyword evidence="8" id="KW-0812">Transmembrane</keyword>
<proteinExistence type="predicted"/>
<dbReference type="PANTHER" id="PTHR11319">
    <property type="entry name" value="G PROTEIN-COUPLED RECEPTOR-RELATED"/>
    <property type="match status" value="1"/>
</dbReference>
<keyword evidence="5" id="KW-0732">Signal</keyword>
<dbReference type="OMA" id="WILCINN"/>
<evidence type="ECO:0000256" key="1">
    <source>
        <dbReference type="ARBA" id="ARBA00004196"/>
    </source>
</evidence>
<dbReference type="EMBL" id="CAJJDP010000022">
    <property type="protein sequence ID" value="CAD8149192.1"/>
    <property type="molecule type" value="Genomic_DNA"/>
</dbReference>
<accession>A0A8S1TE69</accession>
<feature type="transmembrane region" description="Helical" evidence="8">
    <location>
        <begin position="2366"/>
        <end position="2392"/>
    </location>
</feature>
<comment type="caution">
    <text evidence="9">The sequence shown here is derived from an EMBL/GenBank/DDBJ whole genome shotgun (WGS) entry which is preliminary data.</text>
</comment>
<evidence type="ECO:0000256" key="8">
    <source>
        <dbReference type="SAM" id="Phobius"/>
    </source>
</evidence>
<keyword evidence="6 8" id="KW-0472">Membrane</keyword>
<keyword evidence="4" id="KW-0964">Secreted</keyword>
<feature type="transmembrane region" description="Helical" evidence="8">
    <location>
        <begin position="2594"/>
        <end position="2612"/>
    </location>
</feature>
<keyword evidence="7" id="KW-0998">Cell outer membrane</keyword>
<organism evidence="9 10">
    <name type="scientific">Paramecium octaurelia</name>
    <dbReference type="NCBI Taxonomy" id="43137"/>
    <lineage>
        <taxon>Eukaryota</taxon>
        <taxon>Sar</taxon>
        <taxon>Alveolata</taxon>
        <taxon>Ciliophora</taxon>
        <taxon>Intramacronucleata</taxon>
        <taxon>Oligohymenophorea</taxon>
        <taxon>Peniculida</taxon>
        <taxon>Parameciidae</taxon>
        <taxon>Paramecium</taxon>
    </lineage>
</organism>
<sequence>MRILFYQYTLILSISAVIYKIDQITAVKRLVVNWNQQSLLIGSFSKYVPFNNFESLGEISRSETNSQLIYAGLDLDNQNTRLLHFVSFDEQNKQIKHVIKIQTLSQQIQEEFIVDNQNYEGLWIAQYLYFKGQQLMVGIKQQNGFQQKQISSDQFTQNQFLLILGGSLKILDTIPNQTLLLSSFPGSLTFFLEQDLSILDDINFIEKCFPQQNDQLSDYFSNDEGMYTEFQTENEYVNSFFLQFWMKIIPSKLSLNHILRLSINKSSNFIGQIGSNSVIINYEYQQEDLFYYVEYYSYEFPIVNPSQENPYKQFIQESISYEFITDWHLIQVKYIEKKLMVQLENFILKEQKIKIFDNVNQFTNTKMKIYFGGNEYEISNNKIEIASVIYENCLDKNQQIQYCHYSCKTCFGPFRYQCLSCSDHQNRIYDPIKKSCNCQLWYYENQADHICMGQEQKQYIETIEYLKNDPSYDENEQFRTCAFGYFLYKDECIQCPAASQKHLISCITCLIDPDNWIYYGYCDSQYLETQGIENAVFYYFRSNKFDPQRQFILIDNQLSSCGFCSSCESLNEYNQDRCFLYPFKNLDQPYYISCSFGYDAETYQCKFNPDPYFFVQCEENCGACDFTGSCKYCINPTEYFFTWERKCRRCKVKNCKYCFQYNRYDHSQVSVNSDIAQVLISKNEEDYIMACALCNQGYVFNFQINECVLKQINYPCINGYINEDLQFVCTNNLGIFNQQENNLVSEFHDCFKYFLNCLSCIQDSFKMLYCITCIDGYYLDYHNGLCMPCEDKFRNSSKCSIETSTYDSWKYDLVSFYLNFIPNSTPIQVIGLYYITNYILIECKEGYIDAQSNCIQKMESNCIVWSQKGECSKCQNLDQENDAQSFFDNKCQICPYPCRFCLPISDSKIYEINPYFIINSDSKAQTYKCLLNLNQNESFIHQQSGQQMPKDTNNKKILRTIQQPEFPNSPTSNAQNYIDLEYLKRRKVTTYIDNYNAFRQEDPINLRSVLFFLFNSTVLYDGFNETFHEKQISIYNQTTVTLQNVKFFSQKNLVIISSILGVSIYINNITLLNQIRDSPILIITNFTHLLFSKLEAYDLTFSDASLLNLNKNDNLTKFYPLVIQEIILKNCVFKNSSLISLSSKFQSIEQIIINKIILDNCSFENFELIKLEGQFIVVNNFVLENLKIVSSNFTNSQFLLIQNTNFSLLGGIILQGCKLSQTTLISLNPYSTLKKIQFLNTYLDNSVFLFYTETIKFGYIHKIDDIYMEDILIYGMNPIKISQNLHESSSIELNKITLSQIKFNYPLQNFMQENRAICIFDLSSNNIDISLLRNDQINNFWILCINNSNVINIDNIQINSIQVFSSDSIENTSKSSLSPLNSGLLYLKQVLTATFSNIIIRSQSLIDSSMIYINSKNEQQIKTQSLSFSNIVFENNMLVKTQSFSITTLLYLEFEGKCIIQISDITFIRNYVLHKIFDCFTISPSLICIIAQSLAQLKNAIFKENEYVNSCFSSLYIKSSEIQMEFIKAQGINVFDFDLTRYLSSNNNFNYGGFSYLQGSQITIFNSNFENALVQETAYFNVYLQNEGNMIINNTTISSIIVSTTLDNNYNEALFVIDSTNSNLNIDINNMQFQNILSRYTSGILKINPSKSKNQLRLNNIVVENVLSKEQYFLDLICTNNVDNSVEISDFSLTLEKTFFKKYHEFVYIDDNPNQLSQIDIQGMIVITNSSIILSRLHFSGFAPITILCLEDAPKVIINLLVFEQIEVATQKLNIINHQYSGNQSKIINMYLCQLVIKDTHQNPMIHVESFFEIQQNFPKKLILRDFLIVNNTCSTCPSGLICFKQIKNLFLNNLIFYYNQCGLLSCLVLNHVNQSVILKKSRFIKNSGTHGGAINVQVNKIEMTNILFMQNSAENGGALYSQSSFTKLETLISDLYLIKNTADFGGAIYLENRNFKQEELLKAYLIENKGKTYVDNIKEDPSQLKLSIFNQELDTKSIANMGQPDFEKYKLKTNTIYIPSGQQISNYSIQDLEKQVFQIYNLNPKLYAINNLGEKQINLQGYQCVLKKLNEDGILYSNQEQIIPFDLESQSFDFSNLIISLDPYLKSETIFVFDCNCFNESQYKFYLSVKSFPCQIGEFYYFTQCMKCDESKGFYSVEPRATFCQKIDPNIIQANTASDIQLQPGFWRSNYRSKFINKCTRQKTLCLGGWKPGDESCSLGYIGALCEECDIYNIKGDGQYFKNRNSKCVFCSEFGLSIFISLLFGSLTIGSMILTVSSVNTIFKSFLKFKLTSKHYKILFNHSLDQSAALIKTVVNYFQILVRIKSFHLELYFNIIDVLTPLSNPISTQSYTYECFLSQQTELQIIYISLIINLLAPIFFYFIFLSIYLILIQKKMLKLTPTIYATAIFYLFFYAQPNIILELGELITARNISEISYINRNVSILYFTSTHISWVLFFITPILLITGIIIPMILFLILYNKRYNLNQEKVRKIWGYIFNDYKESSFYWEIFRVSEREILLLSLIIFEEQIEIKVILTFLILFLYHVIVLNKKPFNMETLNRFEQKCITLSSLIFLICGIKYQVQILQIPSIDFILQTLLLIVFIIFFYILIKQTISTYYQKYTDRLDGIRKSILQRFPKILKICPFLRDYLKLRGQIQIKIKSRVKLIKESLLMNKGENIMSSQHQNLLSCSLQKSIYPEEQPLNFSNLQPYQKKNNEKDKSQFVKDLVPFI</sequence>
<dbReference type="InterPro" id="IPR003368">
    <property type="entry name" value="POMP_repeat"/>
</dbReference>
<feature type="transmembrane region" description="Helical" evidence="8">
    <location>
        <begin position="2255"/>
        <end position="2284"/>
    </location>
</feature>
<feature type="transmembrane region" description="Helical" evidence="8">
    <location>
        <begin position="2453"/>
        <end position="2480"/>
    </location>
</feature>
<evidence type="ECO:0000256" key="3">
    <source>
        <dbReference type="ARBA" id="ARBA00004613"/>
    </source>
</evidence>
<evidence type="ECO:0000256" key="4">
    <source>
        <dbReference type="ARBA" id="ARBA00022525"/>
    </source>
</evidence>
<evidence type="ECO:0000313" key="10">
    <source>
        <dbReference type="Proteomes" id="UP000683925"/>
    </source>
</evidence>
<dbReference type="InterPro" id="IPR006212">
    <property type="entry name" value="Furin_repeat"/>
</dbReference>
<evidence type="ECO:0000256" key="6">
    <source>
        <dbReference type="ARBA" id="ARBA00023136"/>
    </source>
</evidence>
<evidence type="ECO:0000256" key="5">
    <source>
        <dbReference type="ARBA" id="ARBA00022729"/>
    </source>
</evidence>
<dbReference type="PANTHER" id="PTHR11319:SF35">
    <property type="entry name" value="OUTER MEMBRANE PROTEIN PMPC-RELATED"/>
    <property type="match status" value="1"/>
</dbReference>
<evidence type="ECO:0000256" key="7">
    <source>
        <dbReference type="ARBA" id="ARBA00023237"/>
    </source>
</evidence>
<gene>
    <name evidence="9" type="ORF">POCTA_138.1.T0220089</name>
</gene>
<dbReference type="OrthoDB" id="303470at2759"/>